<keyword evidence="11 12" id="KW-0472">Membrane</keyword>
<feature type="transmembrane region" description="Helical" evidence="12">
    <location>
        <begin position="81"/>
        <end position="98"/>
    </location>
</feature>
<feature type="transmembrane region" description="Helical" evidence="12">
    <location>
        <begin position="118"/>
        <end position="140"/>
    </location>
</feature>
<evidence type="ECO:0000256" key="2">
    <source>
        <dbReference type="ARBA" id="ARBA00007543"/>
    </source>
</evidence>
<evidence type="ECO:0000256" key="4">
    <source>
        <dbReference type="ARBA" id="ARBA00022475"/>
    </source>
</evidence>
<organism evidence="13 14">
    <name type="scientific">Yinghuangia aomiensis</name>
    <dbReference type="NCBI Taxonomy" id="676205"/>
    <lineage>
        <taxon>Bacteria</taxon>
        <taxon>Bacillati</taxon>
        <taxon>Actinomycetota</taxon>
        <taxon>Actinomycetes</taxon>
        <taxon>Kitasatosporales</taxon>
        <taxon>Streptomycetaceae</taxon>
        <taxon>Yinghuangia</taxon>
    </lineage>
</organism>
<keyword evidence="9 12" id="KW-1133">Transmembrane helix</keyword>
<evidence type="ECO:0000256" key="7">
    <source>
        <dbReference type="ARBA" id="ARBA00022723"/>
    </source>
</evidence>
<gene>
    <name evidence="13" type="primary">cydB_2</name>
    <name evidence="13" type="ORF">GCM10023205_25840</name>
</gene>
<dbReference type="Pfam" id="PF02322">
    <property type="entry name" value="Cyt_bd_oxida_II"/>
    <property type="match status" value="1"/>
</dbReference>
<reference evidence="14" key="1">
    <citation type="journal article" date="2019" name="Int. J. Syst. Evol. Microbiol.">
        <title>The Global Catalogue of Microorganisms (GCM) 10K type strain sequencing project: providing services to taxonomists for standard genome sequencing and annotation.</title>
        <authorList>
            <consortium name="The Broad Institute Genomics Platform"/>
            <consortium name="The Broad Institute Genome Sequencing Center for Infectious Disease"/>
            <person name="Wu L."/>
            <person name="Ma J."/>
        </authorList>
    </citation>
    <scope>NUCLEOTIDE SEQUENCE [LARGE SCALE GENOMIC DNA]</scope>
    <source>
        <strain evidence="14">JCM 17986</strain>
    </source>
</reference>
<dbReference type="PANTHER" id="PTHR43141:SF5">
    <property type="entry name" value="CYTOCHROME BD-I UBIQUINOL OXIDASE SUBUNIT 2"/>
    <property type="match status" value="1"/>
</dbReference>
<feature type="transmembrane region" description="Helical" evidence="12">
    <location>
        <begin position="160"/>
        <end position="183"/>
    </location>
</feature>
<keyword evidence="14" id="KW-1185">Reference proteome</keyword>
<dbReference type="NCBIfam" id="TIGR00203">
    <property type="entry name" value="cydB"/>
    <property type="match status" value="1"/>
</dbReference>
<dbReference type="PANTHER" id="PTHR43141">
    <property type="entry name" value="CYTOCHROME BD2 SUBUNIT II"/>
    <property type="match status" value="1"/>
</dbReference>
<keyword evidence="4" id="KW-1003">Cell membrane</keyword>
<feature type="transmembrane region" description="Helical" evidence="12">
    <location>
        <begin position="6"/>
        <end position="36"/>
    </location>
</feature>
<protein>
    <submittedName>
        <fullName evidence="13">Cytochrome d ubiquinol oxidase subunit II</fullName>
    </submittedName>
</protein>
<dbReference type="PIRSF" id="PIRSF000267">
    <property type="entry name" value="Cyt_oxidse_sub2"/>
    <property type="match status" value="1"/>
</dbReference>
<feature type="transmembrane region" description="Helical" evidence="12">
    <location>
        <begin position="291"/>
        <end position="316"/>
    </location>
</feature>
<evidence type="ECO:0000313" key="13">
    <source>
        <dbReference type="EMBL" id="GAA4961249.1"/>
    </source>
</evidence>
<dbReference type="RefSeq" id="WP_345675555.1">
    <property type="nucleotide sequence ID" value="NZ_BAABHS010000008.1"/>
</dbReference>
<comment type="caution">
    <text evidence="13">The sequence shown here is derived from an EMBL/GenBank/DDBJ whole genome shotgun (WGS) entry which is preliminary data.</text>
</comment>
<evidence type="ECO:0000256" key="1">
    <source>
        <dbReference type="ARBA" id="ARBA00004651"/>
    </source>
</evidence>
<evidence type="ECO:0000256" key="11">
    <source>
        <dbReference type="ARBA" id="ARBA00023136"/>
    </source>
</evidence>
<dbReference type="Proteomes" id="UP001500466">
    <property type="component" value="Unassembled WGS sequence"/>
</dbReference>
<keyword evidence="5" id="KW-0349">Heme</keyword>
<feature type="transmembrane region" description="Helical" evidence="12">
    <location>
        <begin position="226"/>
        <end position="243"/>
    </location>
</feature>
<evidence type="ECO:0000256" key="5">
    <source>
        <dbReference type="ARBA" id="ARBA00022617"/>
    </source>
</evidence>
<keyword evidence="10" id="KW-0408">Iron</keyword>
<evidence type="ECO:0000256" key="8">
    <source>
        <dbReference type="ARBA" id="ARBA00022982"/>
    </source>
</evidence>
<sequence>MELATVWFILVAILWTGFFILEGFDLGVGMLHTVVARDEPGRRAAINTIGPLWDGNEVWLIVAAAAMFAAFPGWYATMFSALYPVMVVLLAGLILRGVSFEFRGKVDGPRWRRTWSTALTVGSLAVPLLVGIALGSLLHGVPIDQNQEFTGDASDVFSGYAVFAGITLVLLCLLHGATFLTLRTTGEVRARAARLARRIAPFTALAVLAFLPWTRSTVGEGVLPNILQMVAILAVIAAALLVARGREGWSFTATTVAVATTVLSLFVELYPRLMVSSTTSAFDLTVRNTAAASYALTVTSIIALVFLPLVLGYQAWTYHVFRERVSADRFAAATESGH</sequence>
<keyword evidence="3" id="KW-0813">Transport</keyword>
<evidence type="ECO:0000256" key="3">
    <source>
        <dbReference type="ARBA" id="ARBA00022448"/>
    </source>
</evidence>
<keyword evidence="6 12" id="KW-0812">Transmembrane</keyword>
<proteinExistence type="inferred from homology"/>
<dbReference type="InterPro" id="IPR003317">
    <property type="entry name" value="Cyt-d_oxidase_su2"/>
</dbReference>
<feature type="transmembrane region" description="Helical" evidence="12">
    <location>
        <begin position="250"/>
        <end position="271"/>
    </location>
</feature>
<dbReference type="EMBL" id="BAABHS010000008">
    <property type="protein sequence ID" value="GAA4961249.1"/>
    <property type="molecule type" value="Genomic_DNA"/>
</dbReference>
<name>A0ABP9H3F8_9ACTN</name>
<accession>A0ABP9H3F8</accession>
<feature type="transmembrane region" description="Helical" evidence="12">
    <location>
        <begin position="195"/>
        <end position="214"/>
    </location>
</feature>
<evidence type="ECO:0000313" key="14">
    <source>
        <dbReference type="Proteomes" id="UP001500466"/>
    </source>
</evidence>
<evidence type="ECO:0000256" key="6">
    <source>
        <dbReference type="ARBA" id="ARBA00022692"/>
    </source>
</evidence>
<evidence type="ECO:0000256" key="12">
    <source>
        <dbReference type="SAM" id="Phobius"/>
    </source>
</evidence>
<comment type="similarity">
    <text evidence="2">Belongs to the cytochrome ubiquinol oxidase subunit 2 family.</text>
</comment>
<comment type="subcellular location">
    <subcellularLocation>
        <location evidence="1">Cell membrane</location>
        <topology evidence="1">Multi-pass membrane protein</topology>
    </subcellularLocation>
</comment>
<evidence type="ECO:0000256" key="10">
    <source>
        <dbReference type="ARBA" id="ARBA00023004"/>
    </source>
</evidence>
<keyword evidence="8" id="KW-0249">Electron transport</keyword>
<keyword evidence="7" id="KW-0479">Metal-binding</keyword>
<evidence type="ECO:0000256" key="9">
    <source>
        <dbReference type="ARBA" id="ARBA00022989"/>
    </source>
</evidence>